<sequence length="403" mass="44574">MFTLPVLVLALFLRDQFCRRPAVANTLYGTLLLSACSAIVSPPDARDFVKYTNAFLSTSFLVRAVELLLIQNLGQLKRLERVTWGTGSSTYAWQPISPSLGVARLLQVWDLASNPRAVGWNHSAPKYLPPLPVTPGHRRSFVAAQLCRAAVAYAFMDSYQAAFGRNSPRVCDGVQSLLAAALGIHVSPITSQMLVQKYLLPPACWMTSYAFVDGIHAAAGVFSVGILPLIAPALAADPWMYPPVFGSLRYMFTFSLRDIWGKMWHDLCRRPFLALALAIIPSAAPLPLKRFLVVCLSFVVSGLVHVAGTYAVSKDWCAVAMMMLFFCVLPLCIAAQQILSEQVLPRLLPLGTFARLLIWLLDGAFVITWGYYTSPWFIKYSKLPEAMASIPLPVSFWALIWRV</sequence>
<accession>A0A319DZD6</accession>
<comment type="subcellular location">
    <subcellularLocation>
        <location evidence="1">Membrane</location>
        <topology evidence="1">Multi-pass membrane protein</topology>
    </subcellularLocation>
</comment>
<reference evidence="11 12" key="1">
    <citation type="submission" date="2018-02" db="EMBL/GenBank/DDBJ databases">
        <title>The genomes of Aspergillus section Nigri reveals drivers in fungal speciation.</title>
        <authorList>
            <consortium name="DOE Joint Genome Institute"/>
            <person name="Vesth T.C."/>
            <person name="Nybo J."/>
            <person name="Theobald S."/>
            <person name="Brandl J."/>
            <person name="Frisvad J.C."/>
            <person name="Nielsen K.F."/>
            <person name="Lyhne E.K."/>
            <person name="Kogle M.E."/>
            <person name="Kuo A."/>
            <person name="Riley R."/>
            <person name="Clum A."/>
            <person name="Nolan M."/>
            <person name="Lipzen A."/>
            <person name="Salamov A."/>
            <person name="Henrissat B."/>
            <person name="Wiebenga A."/>
            <person name="De vries R.P."/>
            <person name="Grigoriev I.V."/>
            <person name="Mortensen U.H."/>
            <person name="Andersen M.R."/>
            <person name="Baker S.E."/>
        </authorList>
    </citation>
    <scope>NUCLEOTIDE SEQUENCE [LARGE SCALE GENOMIC DNA]</scope>
    <source>
        <strain evidence="11 12">CBS 707.79</strain>
    </source>
</reference>
<dbReference type="EMBL" id="KZ825890">
    <property type="protein sequence ID" value="PYH93578.1"/>
    <property type="molecule type" value="Genomic_DNA"/>
</dbReference>
<keyword evidence="4" id="KW-0808">Transferase</keyword>
<keyword evidence="12" id="KW-1185">Reference proteome</keyword>
<dbReference type="PANTHER" id="PTHR31595:SF57">
    <property type="entry name" value="OS04G0481900 PROTEIN"/>
    <property type="match status" value="1"/>
</dbReference>
<dbReference type="InterPro" id="IPR032805">
    <property type="entry name" value="Wax_synthase_dom"/>
</dbReference>
<evidence type="ECO:0000256" key="4">
    <source>
        <dbReference type="ARBA" id="ARBA00022679"/>
    </source>
</evidence>
<evidence type="ECO:0000256" key="6">
    <source>
        <dbReference type="ARBA" id="ARBA00022989"/>
    </source>
</evidence>
<dbReference type="GO" id="GO:0006629">
    <property type="term" value="P:lipid metabolic process"/>
    <property type="evidence" value="ECO:0007669"/>
    <property type="project" value="InterPro"/>
</dbReference>
<evidence type="ECO:0000256" key="9">
    <source>
        <dbReference type="SAM" id="SignalP"/>
    </source>
</evidence>
<feature type="transmembrane region" description="Helical" evidence="8">
    <location>
        <begin position="291"/>
        <end position="312"/>
    </location>
</feature>
<evidence type="ECO:0000256" key="8">
    <source>
        <dbReference type="SAM" id="Phobius"/>
    </source>
</evidence>
<comment type="similarity">
    <text evidence="3">Belongs to the wax synthase family.</text>
</comment>
<gene>
    <name evidence="11" type="ORF">BO71DRAFT_450635</name>
</gene>
<comment type="pathway">
    <text evidence="2">Secondary metabolite biosynthesis.</text>
</comment>
<keyword evidence="9" id="KW-0732">Signal</keyword>
<dbReference type="InterPro" id="IPR044851">
    <property type="entry name" value="Wax_synthase"/>
</dbReference>
<proteinExistence type="inferred from homology"/>
<dbReference type="VEuPathDB" id="FungiDB:BO71DRAFT_450635"/>
<feature type="chain" id="PRO_5016450048" description="Wax synthase domain-containing protein" evidence="9">
    <location>
        <begin position="19"/>
        <end position="403"/>
    </location>
</feature>
<dbReference type="OrthoDB" id="1077582at2759"/>
<feature type="transmembrane region" description="Helical" evidence="8">
    <location>
        <begin position="319"/>
        <end position="340"/>
    </location>
</feature>
<evidence type="ECO:0000313" key="12">
    <source>
        <dbReference type="Proteomes" id="UP000247810"/>
    </source>
</evidence>
<evidence type="ECO:0000256" key="1">
    <source>
        <dbReference type="ARBA" id="ARBA00004141"/>
    </source>
</evidence>
<evidence type="ECO:0000256" key="5">
    <source>
        <dbReference type="ARBA" id="ARBA00022692"/>
    </source>
</evidence>
<feature type="signal peptide" evidence="9">
    <location>
        <begin position="1"/>
        <end position="18"/>
    </location>
</feature>
<feature type="domain" description="Wax synthase" evidence="10">
    <location>
        <begin position="241"/>
        <end position="327"/>
    </location>
</feature>
<dbReference type="AlphaFoldDB" id="A0A319DZD6"/>
<evidence type="ECO:0000256" key="2">
    <source>
        <dbReference type="ARBA" id="ARBA00005179"/>
    </source>
</evidence>
<protein>
    <recommendedName>
        <fullName evidence="10">Wax synthase domain-containing protein</fullName>
    </recommendedName>
</protein>
<dbReference type="GO" id="GO:0016020">
    <property type="term" value="C:membrane"/>
    <property type="evidence" value="ECO:0007669"/>
    <property type="project" value="UniProtKB-SubCell"/>
</dbReference>
<dbReference type="Proteomes" id="UP000247810">
    <property type="component" value="Unassembled WGS sequence"/>
</dbReference>
<dbReference type="STRING" id="1448320.A0A319DZD6"/>
<name>A0A319DZD6_9EURO</name>
<keyword evidence="6 8" id="KW-1133">Transmembrane helix</keyword>
<keyword evidence="5 8" id="KW-0812">Transmembrane</keyword>
<evidence type="ECO:0000259" key="10">
    <source>
        <dbReference type="Pfam" id="PF13813"/>
    </source>
</evidence>
<feature type="transmembrane region" description="Helical" evidence="8">
    <location>
        <begin position="215"/>
        <end position="234"/>
    </location>
</feature>
<dbReference type="GO" id="GO:0008374">
    <property type="term" value="F:O-acyltransferase activity"/>
    <property type="evidence" value="ECO:0007669"/>
    <property type="project" value="InterPro"/>
</dbReference>
<feature type="transmembrane region" description="Helical" evidence="8">
    <location>
        <begin position="352"/>
        <end position="372"/>
    </location>
</feature>
<dbReference type="PANTHER" id="PTHR31595">
    <property type="entry name" value="LONG-CHAIN-ALCOHOL O-FATTY-ACYLTRANSFERASE 3-RELATED"/>
    <property type="match status" value="1"/>
</dbReference>
<keyword evidence="7 8" id="KW-0472">Membrane</keyword>
<evidence type="ECO:0000256" key="7">
    <source>
        <dbReference type="ARBA" id="ARBA00023136"/>
    </source>
</evidence>
<evidence type="ECO:0000313" key="11">
    <source>
        <dbReference type="EMBL" id="PYH93578.1"/>
    </source>
</evidence>
<organism evidence="11 12">
    <name type="scientific">Aspergillus ellipticus CBS 707.79</name>
    <dbReference type="NCBI Taxonomy" id="1448320"/>
    <lineage>
        <taxon>Eukaryota</taxon>
        <taxon>Fungi</taxon>
        <taxon>Dikarya</taxon>
        <taxon>Ascomycota</taxon>
        <taxon>Pezizomycotina</taxon>
        <taxon>Eurotiomycetes</taxon>
        <taxon>Eurotiomycetidae</taxon>
        <taxon>Eurotiales</taxon>
        <taxon>Aspergillaceae</taxon>
        <taxon>Aspergillus</taxon>
        <taxon>Aspergillus subgen. Circumdati</taxon>
    </lineage>
</organism>
<evidence type="ECO:0000256" key="3">
    <source>
        <dbReference type="ARBA" id="ARBA00007282"/>
    </source>
</evidence>
<dbReference type="Pfam" id="PF13813">
    <property type="entry name" value="MBOAT_2"/>
    <property type="match status" value="1"/>
</dbReference>